<dbReference type="OrthoDB" id="2439488at2"/>
<evidence type="ECO:0008006" key="3">
    <source>
        <dbReference type="Google" id="ProtNLM"/>
    </source>
</evidence>
<keyword evidence="2" id="KW-1185">Reference proteome</keyword>
<gene>
    <name evidence="1" type="ORF">BET03_03450</name>
</gene>
<evidence type="ECO:0000313" key="1">
    <source>
        <dbReference type="EMBL" id="RKD31288.1"/>
    </source>
</evidence>
<dbReference type="EMBL" id="MCIB01000023">
    <property type="protein sequence ID" value="RKD31288.1"/>
    <property type="molecule type" value="Genomic_DNA"/>
</dbReference>
<sequence length="70" mass="7941">MSTQNVTLVDPYVIRTLETIRGRNVVVETVRGSLHGVLMDVKPDHIVVKSDNGDSRFFVRIQQIVHIMPI</sequence>
<dbReference type="InterPro" id="IPR020139">
    <property type="entry name" value="DUF2642"/>
</dbReference>
<name>A0A419T1I9_9FIRM</name>
<organism evidence="1 2">
    <name type="scientific">Thermohalobacter berrensis</name>
    <dbReference type="NCBI Taxonomy" id="99594"/>
    <lineage>
        <taxon>Bacteria</taxon>
        <taxon>Bacillati</taxon>
        <taxon>Bacillota</taxon>
        <taxon>Tissierellia</taxon>
        <taxon>Tissierellales</taxon>
        <taxon>Thermohalobacteraceae</taxon>
        <taxon>Thermohalobacter</taxon>
    </lineage>
</organism>
<dbReference type="Proteomes" id="UP000284177">
    <property type="component" value="Unassembled WGS sequence"/>
</dbReference>
<protein>
    <recommendedName>
        <fullName evidence="3">DUF2642 domain-containing protein</fullName>
    </recommendedName>
</protein>
<comment type="caution">
    <text evidence="1">The sequence shown here is derived from an EMBL/GenBank/DDBJ whole genome shotgun (WGS) entry which is preliminary data.</text>
</comment>
<evidence type="ECO:0000313" key="2">
    <source>
        <dbReference type="Proteomes" id="UP000284177"/>
    </source>
</evidence>
<dbReference type="Pfam" id="PF10842">
    <property type="entry name" value="DUF2642"/>
    <property type="match status" value="1"/>
</dbReference>
<accession>A0A419T1I9</accession>
<dbReference type="AlphaFoldDB" id="A0A419T1I9"/>
<proteinExistence type="predicted"/>
<reference evidence="1 2" key="1">
    <citation type="submission" date="2016-08" db="EMBL/GenBank/DDBJ databases">
        <title>Novel Firmicutes and Novel Genomes.</title>
        <authorList>
            <person name="Poppleton D.I."/>
            <person name="Gribaldo S."/>
        </authorList>
    </citation>
    <scope>NUCLEOTIDE SEQUENCE [LARGE SCALE GENOMIC DNA]</scope>
    <source>
        <strain evidence="1 2">CTT3</strain>
    </source>
</reference>